<accession>A0ABV1FGG4</accession>
<dbReference type="Proteomes" id="UP001438008">
    <property type="component" value="Unassembled WGS sequence"/>
</dbReference>
<evidence type="ECO:0000313" key="1">
    <source>
        <dbReference type="EMBL" id="MEQ2471184.1"/>
    </source>
</evidence>
<reference evidence="1 2" key="1">
    <citation type="submission" date="2024-03" db="EMBL/GenBank/DDBJ databases">
        <title>Human intestinal bacterial collection.</title>
        <authorList>
            <person name="Pauvert C."/>
            <person name="Hitch T.C.A."/>
            <person name="Clavel T."/>
        </authorList>
    </citation>
    <scope>NUCLEOTIDE SEQUENCE [LARGE SCALE GENOMIC DNA]</scope>
    <source>
        <strain evidence="1 2">CLA-AA-H132</strain>
    </source>
</reference>
<sequence length="39" mass="4671">MSIWKRIKADANRYLERMAKSNKELFGDGRPDCCKLNRR</sequence>
<comment type="caution">
    <text evidence="1">The sequence shown here is derived from an EMBL/GenBank/DDBJ whole genome shotgun (WGS) entry which is preliminary data.</text>
</comment>
<proteinExistence type="predicted"/>
<dbReference type="EMBL" id="JBBMFE010000001">
    <property type="protein sequence ID" value="MEQ2471184.1"/>
    <property type="molecule type" value="Genomic_DNA"/>
</dbReference>
<keyword evidence="2" id="KW-1185">Reference proteome</keyword>
<dbReference type="NCBIfam" id="NF040898">
    <property type="entry name" value="CC_mini_metal"/>
    <property type="match status" value="1"/>
</dbReference>
<evidence type="ECO:0000313" key="2">
    <source>
        <dbReference type="Proteomes" id="UP001438008"/>
    </source>
</evidence>
<protein>
    <submittedName>
        <fullName evidence="1">LDCC motif putative metal-binding protein</fullName>
    </submittedName>
</protein>
<dbReference type="RefSeq" id="WP_349163453.1">
    <property type="nucleotide sequence ID" value="NZ_JBBMFE010000001.1"/>
</dbReference>
<gene>
    <name evidence="1" type="ORF">WMO29_01535</name>
</gene>
<name>A0ABV1FGG4_9FIRM</name>
<organism evidence="1 2">
    <name type="scientific">Laedolimicola intestinihominis</name>
    <dbReference type="NCBI Taxonomy" id="3133166"/>
    <lineage>
        <taxon>Bacteria</taxon>
        <taxon>Bacillati</taxon>
        <taxon>Bacillota</taxon>
        <taxon>Clostridia</taxon>
        <taxon>Lachnospirales</taxon>
        <taxon>Lachnospiraceae</taxon>
        <taxon>Laedolimicola</taxon>
    </lineage>
</organism>